<sequence>MKYVVINYEADKSLIIVKLPTTVKDAIDIALKDAITSVDIVGPDDNMPFMERDTDEAIRMIIRNINNNLKYCKSKTDYDILMPFFFICLYNDKLKIVDRELEEVFPVQNEMYWQSWEIFVANYDAFRTNLLIKRGKKSARLGELYRGAHGTQTTLNIEVELKELTVCYAKEQLPCVKPMDKELNSIGASSEAFVIRAIVQNNNLYYLSGTAESLKKEHIKNLEGTTGELHKILSQCQHITIAFTIQPFDDTILTNNCLIIMKSNFKEYFGPTFASRATFYMTKDINHGSIENYEENSSRKKVKLDFSVCERSL</sequence>
<protein>
    <recommendedName>
        <fullName evidence="2">Crinkler family protein</fullName>
    </recommendedName>
</protein>
<gene>
    <name evidence="1" type="ORF">GLOINDRAFT_85982</name>
</gene>
<accession>U9T4V7</accession>
<dbReference type="EMBL" id="KI295213">
    <property type="protein sequence ID" value="ESA03170.1"/>
    <property type="molecule type" value="Genomic_DNA"/>
</dbReference>
<organism evidence="1">
    <name type="scientific">Rhizophagus irregularis (strain DAOM 181602 / DAOM 197198 / MUCL 43194)</name>
    <name type="common">Arbuscular mycorrhizal fungus</name>
    <name type="synonym">Glomus intraradices</name>
    <dbReference type="NCBI Taxonomy" id="747089"/>
    <lineage>
        <taxon>Eukaryota</taxon>
        <taxon>Fungi</taxon>
        <taxon>Fungi incertae sedis</taxon>
        <taxon>Mucoromycota</taxon>
        <taxon>Glomeromycotina</taxon>
        <taxon>Glomeromycetes</taxon>
        <taxon>Glomerales</taxon>
        <taxon>Glomeraceae</taxon>
        <taxon>Rhizophagus</taxon>
    </lineage>
</organism>
<name>U9T4V7_RHIID</name>
<proteinExistence type="predicted"/>
<evidence type="ECO:0008006" key="2">
    <source>
        <dbReference type="Google" id="ProtNLM"/>
    </source>
</evidence>
<dbReference type="AlphaFoldDB" id="U9T4V7"/>
<evidence type="ECO:0000313" key="1">
    <source>
        <dbReference type="EMBL" id="ESA03170.1"/>
    </source>
</evidence>
<dbReference type="VEuPathDB" id="FungiDB:RhiirFUN_001268"/>
<reference evidence="1" key="1">
    <citation type="submission" date="2013-07" db="EMBL/GenBank/DDBJ databases">
        <title>The genome of an arbuscular mycorrhizal fungus provides insights into the evolution of the oldest plant symbiosis.</title>
        <authorList>
            <consortium name="DOE Joint Genome Institute"/>
            <person name="Tisserant E."/>
            <person name="Malbreil M."/>
            <person name="Kuo A."/>
            <person name="Kohler A."/>
            <person name="Symeonidi A."/>
            <person name="Balestrini R."/>
            <person name="Charron P."/>
            <person name="Duensing N."/>
            <person name="Frei-dit-Frey N."/>
            <person name="Gianinazzi-Pearson V."/>
            <person name="Gilbert B."/>
            <person name="Handa Y."/>
            <person name="Hijri M."/>
            <person name="Kaul R."/>
            <person name="Kawaguchi M."/>
            <person name="Krajinski F."/>
            <person name="Lammers P."/>
            <person name="Lapierre D."/>
            <person name="Masclaux F.G."/>
            <person name="Murat C."/>
            <person name="Morin E."/>
            <person name="Ndikumana S."/>
            <person name="Pagni M."/>
            <person name="Petitpierre D."/>
            <person name="Requena N."/>
            <person name="Rosikiewicz P."/>
            <person name="Riley R."/>
            <person name="Saito K."/>
            <person name="San Clemente H."/>
            <person name="Shapiro H."/>
            <person name="van Tuinen D."/>
            <person name="Becard G."/>
            <person name="Bonfante P."/>
            <person name="Paszkowski U."/>
            <person name="Shachar-Hill Y."/>
            <person name="Young J.P."/>
            <person name="Sanders I.R."/>
            <person name="Henrissat B."/>
            <person name="Rensing S.A."/>
            <person name="Grigoriev I.V."/>
            <person name="Corradi N."/>
            <person name="Roux C."/>
            <person name="Martin F."/>
        </authorList>
    </citation>
    <scope>NUCLEOTIDE SEQUENCE</scope>
    <source>
        <strain evidence="1">DAOM 197198</strain>
    </source>
</reference>
<dbReference type="HOGENOM" id="CLU_888879_0_0_1"/>